<sequence>MRTVLSTPGDLPGGVWQILLQQAYALVDEIAAHGINDPFWTFGGGTVLMLRYRHRLSKDIDIFVPDPQYLGFVSPRLSDVAEGVTDKYVEGPGYIKLLRAEGEIDFVASPNLTSAPYEMWELLGREIKVETSAEIVAKKLWHRGDRATARDLFDLALVIAREPQALATARPYLLRHREAFLQQVDQRKPVLKAQFEAIDVLDYQPSYEQAAESALEFLMSL</sequence>
<evidence type="ECO:0000313" key="1">
    <source>
        <dbReference type="EMBL" id="MDC8773444.1"/>
    </source>
</evidence>
<organism evidence="1 2">
    <name type="scientific">Roseateles albus</name>
    <dbReference type="NCBI Taxonomy" id="2987525"/>
    <lineage>
        <taxon>Bacteria</taxon>
        <taxon>Pseudomonadati</taxon>
        <taxon>Pseudomonadota</taxon>
        <taxon>Betaproteobacteria</taxon>
        <taxon>Burkholderiales</taxon>
        <taxon>Sphaerotilaceae</taxon>
        <taxon>Roseateles</taxon>
    </lineage>
</organism>
<gene>
    <name evidence="1" type="ORF">PRZ03_17825</name>
</gene>
<evidence type="ECO:0000313" key="2">
    <source>
        <dbReference type="Proteomes" id="UP001221189"/>
    </source>
</evidence>
<dbReference type="Proteomes" id="UP001221189">
    <property type="component" value="Unassembled WGS sequence"/>
</dbReference>
<accession>A0ABT5KJ31</accession>
<dbReference type="RefSeq" id="WP_273601575.1">
    <property type="nucleotide sequence ID" value="NZ_JAQQXT010000012.1"/>
</dbReference>
<dbReference type="Pfam" id="PF08843">
    <property type="entry name" value="AbiEii"/>
    <property type="match status" value="1"/>
</dbReference>
<dbReference type="GO" id="GO:0016740">
    <property type="term" value="F:transferase activity"/>
    <property type="evidence" value="ECO:0007669"/>
    <property type="project" value="UniProtKB-KW"/>
</dbReference>
<dbReference type="InterPro" id="IPR014942">
    <property type="entry name" value="AbiEii"/>
</dbReference>
<keyword evidence="2" id="KW-1185">Reference proteome</keyword>
<proteinExistence type="predicted"/>
<keyword evidence="1" id="KW-0808">Transferase</keyword>
<reference evidence="1 2" key="1">
    <citation type="submission" date="2022-10" db="EMBL/GenBank/DDBJ databases">
        <title>Paucibacter sp. hw1 Genome sequencing.</title>
        <authorList>
            <person name="Park S."/>
        </authorList>
    </citation>
    <scope>NUCLEOTIDE SEQUENCE [LARGE SCALE GENOMIC DNA]</scope>
    <source>
        <strain evidence="2">hw1</strain>
    </source>
</reference>
<name>A0ABT5KJ31_9BURK</name>
<comment type="caution">
    <text evidence="1">The sequence shown here is derived from an EMBL/GenBank/DDBJ whole genome shotgun (WGS) entry which is preliminary data.</text>
</comment>
<dbReference type="EMBL" id="JAQQXT010000012">
    <property type="protein sequence ID" value="MDC8773444.1"/>
    <property type="molecule type" value="Genomic_DNA"/>
</dbReference>
<protein>
    <submittedName>
        <fullName evidence="1">Nucleotidyl transferase AbiEii/AbiGii toxin family protein</fullName>
    </submittedName>
</protein>